<evidence type="ECO:0000256" key="8">
    <source>
        <dbReference type="ARBA" id="ARBA00023180"/>
    </source>
</evidence>
<keyword evidence="7" id="KW-1015">Disulfide bond</keyword>
<dbReference type="eggNOG" id="KOG3736">
    <property type="taxonomic scope" value="Eukaryota"/>
</dbReference>
<dbReference type="PANTHER" id="PTHR11675:SF119">
    <property type="entry name" value="POLYPEPTIDE N-ACETYLGALACTOSAMINYLTRANSFERASE 2"/>
    <property type="match status" value="1"/>
</dbReference>
<dbReference type="RefSeq" id="XP_004993703.1">
    <property type="nucleotide sequence ID" value="XM_004993646.1"/>
</dbReference>
<keyword evidence="3 12" id="KW-0812">Transmembrane</keyword>
<dbReference type="InParanoid" id="F2UAK5"/>
<keyword evidence="9" id="KW-0464">Manganese</keyword>
<evidence type="ECO:0000313" key="14">
    <source>
        <dbReference type="EMBL" id="EGD73421.1"/>
    </source>
</evidence>
<dbReference type="InterPro" id="IPR001173">
    <property type="entry name" value="Glyco_trans_2-like"/>
</dbReference>
<evidence type="ECO:0000259" key="13">
    <source>
        <dbReference type="Pfam" id="PF00535"/>
    </source>
</evidence>
<keyword evidence="6 12" id="KW-0472">Membrane</keyword>
<evidence type="ECO:0000256" key="1">
    <source>
        <dbReference type="ARBA" id="ARBA00001936"/>
    </source>
</evidence>
<dbReference type="PANTHER" id="PTHR11675">
    <property type="entry name" value="N-ACETYLGALACTOSAMINYLTRANSFERASE"/>
    <property type="match status" value="1"/>
</dbReference>
<dbReference type="GeneID" id="16074282"/>
<keyword evidence="8" id="KW-0325">Glycoprotein</keyword>
<dbReference type="AlphaFoldDB" id="F2UAK5"/>
<comment type="subcellular location">
    <subcellularLocation>
        <location evidence="10">Endomembrane system</location>
        <topology evidence="10">Single-pass type II membrane protein</topology>
    </subcellularLocation>
</comment>
<evidence type="ECO:0000256" key="6">
    <source>
        <dbReference type="ARBA" id="ARBA00023136"/>
    </source>
</evidence>
<evidence type="ECO:0000256" key="10">
    <source>
        <dbReference type="ARBA" id="ARBA00060399"/>
    </source>
</evidence>
<evidence type="ECO:0000256" key="5">
    <source>
        <dbReference type="ARBA" id="ARBA00022989"/>
    </source>
</evidence>
<sequence length="537" mass="61606">MSLTLSSHSRTSPPSDSHARPHDRTTTRPRTCLVAQPHRETQAHSFAPRLLMAKGKKGAAGVGKKSNGSGAVDPLAKKKERARKQRQKELLKKVGMGVAALAALVALFLVGDALGGERQIPLEGLTQISMPTQEKYQAVLRDEGLRQSLLTKKKSKQDIKEYNEGYKNNQFNQWISDRLSLHRRAYDTRPVECLHKKYYPLSELPTVSVILIFYNEARSTLLRTVWSVLDRSPRSLIKEILLVDDHSSMPHLGYPLDQEVAGIPKTRVIRLPERSGLIRAKVYGAQQARGDVLVYLDSHCEVNDGWLEPLLDRIRRNRKTVAMPIIDAIDYETWEHRTGLLERGIFDWSLVFKWKQLTADDKRGRPDDTDPFASPAMAGGLFAMDRKYFFEVGAYDMGMETWGGENIEMSMRVWACGGRIEALPCSHVAHVFRKKTPYEFKTKDPQETIARNLNRVAEVWMDEYKDVYYAVTHNRKYGYGDVSQRKQLRQQLGCKSFKWYLDNVFYDLELPYDIQLKNGTSFPTLSCPRDTRPWWQR</sequence>
<feature type="transmembrane region" description="Helical" evidence="12">
    <location>
        <begin position="90"/>
        <end position="111"/>
    </location>
</feature>
<keyword evidence="4" id="KW-0735">Signal-anchor</keyword>
<evidence type="ECO:0000256" key="11">
    <source>
        <dbReference type="SAM" id="MobiDB-lite"/>
    </source>
</evidence>
<dbReference type="SUPFAM" id="SSF53448">
    <property type="entry name" value="Nucleotide-diphospho-sugar transferases"/>
    <property type="match status" value="1"/>
</dbReference>
<gene>
    <name evidence="14" type="ORF">PTSG_05120</name>
</gene>
<dbReference type="InterPro" id="IPR029044">
    <property type="entry name" value="Nucleotide-diphossugar_trans"/>
</dbReference>
<feature type="compositionally biased region" description="Basic and acidic residues" evidence="11">
    <location>
        <begin position="17"/>
        <end position="26"/>
    </location>
</feature>
<dbReference type="OrthoDB" id="416652at2759"/>
<evidence type="ECO:0000256" key="12">
    <source>
        <dbReference type="SAM" id="Phobius"/>
    </source>
</evidence>
<keyword evidence="5 12" id="KW-1133">Transmembrane helix</keyword>
<protein>
    <submittedName>
        <fullName evidence="14">GALNT4 protein</fullName>
    </submittedName>
</protein>
<organism evidence="15">
    <name type="scientific">Salpingoeca rosetta (strain ATCC 50818 / BSB-021)</name>
    <dbReference type="NCBI Taxonomy" id="946362"/>
    <lineage>
        <taxon>Eukaryota</taxon>
        <taxon>Choanoflagellata</taxon>
        <taxon>Craspedida</taxon>
        <taxon>Salpingoecidae</taxon>
        <taxon>Salpingoeca</taxon>
    </lineage>
</organism>
<proteinExistence type="inferred from homology"/>
<reference evidence="14" key="1">
    <citation type="submission" date="2009-08" db="EMBL/GenBank/DDBJ databases">
        <title>Annotation of Salpingoeca rosetta.</title>
        <authorList>
            <consortium name="The Broad Institute Genome Sequencing Platform"/>
            <person name="Russ C."/>
            <person name="Cuomo C."/>
            <person name="Burger G."/>
            <person name="Gray M.W."/>
            <person name="Holland P.W.H."/>
            <person name="King N."/>
            <person name="Lang F.B.F."/>
            <person name="Roger A.J."/>
            <person name="Ruiz-Trillo I."/>
            <person name="Young S.K."/>
            <person name="Zeng Q."/>
            <person name="Gargeya S."/>
            <person name="Alvarado L."/>
            <person name="Berlin A."/>
            <person name="Chapman S.B."/>
            <person name="Chen Z."/>
            <person name="Freedman E."/>
            <person name="Gellesch M."/>
            <person name="Goldberg J."/>
            <person name="Griggs A."/>
            <person name="Gujja S."/>
            <person name="Heilman E."/>
            <person name="Heiman D."/>
            <person name="Howarth C."/>
            <person name="Mehta T."/>
            <person name="Neiman D."/>
            <person name="Pearson M."/>
            <person name="Roberts A."/>
            <person name="Saif S."/>
            <person name="Shea T."/>
            <person name="Shenoy N."/>
            <person name="Sisk P."/>
            <person name="Stolte C."/>
            <person name="Sykes S."/>
            <person name="White J."/>
            <person name="Yandava C."/>
            <person name="Haas B."/>
            <person name="Nusbaum C."/>
            <person name="Birren B."/>
        </authorList>
    </citation>
    <scope>NUCLEOTIDE SEQUENCE [LARGE SCALE GENOMIC DNA]</scope>
    <source>
        <strain evidence="14">ATCC 50818</strain>
    </source>
</reference>
<evidence type="ECO:0000256" key="4">
    <source>
        <dbReference type="ARBA" id="ARBA00022968"/>
    </source>
</evidence>
<dbReference type="Pfam" id="PF00535">
    <property type="entry name" value="Glycos_transf_2"/>
    <property type="match status" value="1"/>
</dbReference>
<dbReference type="InterPro" id="IPR045885">
    <property type="entry name" value="GalNAc-T"/>
</dbReference>
<feature type="compositionally biased region" description="Low complexity" evidence="11">
    <location>
        <begin position="62"/>
        <end position="72"/>
    </location>
</feature>
<keyword evidence="15" id="KW-1185">Reference proteome</keyword>
<evidence type="ECO:0000256" key="7">
    <source>
        <dbReference type="ARBA" id="ARBA00023157"/>
    </source>
</evidence>
<dbReference type="OMA" id="QFNQWIS"/>
<comment type="similarity">
    <text evidence="2">Belongs to the glycosyltransferase 2 family. GalNAc-T subfamily.</text>
</comment>
<dbReference type="FunFam" id="3.90.550.10:FF:000053">
    <property type="entry name" value="Polypeptide N-acetylgalactosaminyltransferase"/>
    <property type="match status" value="1"/>
</dbReference>
<evidence type="ECO:0000256" key="3">
    <source>
        <dbReference type="ARBA" id="ARBA00022692"/>
    </source>
</evidence>
<feature type="region of interest" description="Disordered" evidence="11">
    <location>
        <begin position="1"/>
        <end position="87"/>
    </location>
</feature>
<feature type="domain" description="Glycosyltransferase 2-like" evidence="13">
    <location>
        <begin position="208"/>
        <end position="389"/>
    </location>
</feature>
<evidence type="ECO:0000256" key="9">
    <source>
        <dbReference type="ARBA" id="ARBA00023211"/>
    </source>
</evidence>
<accession>F2UAK5</accession>
<dbReference type="Proteomes" id="UP000007799">
    <property type="component" value="Unassembled WGS sequence"/>
</dbReference>
<comment type="cofactor">
    <cofactor evidence="1">
        <name>Mn(2+)</name>
        <dbReference type="ChEBI" id="CHEBI:29035"/>
    </cofactor>
</comment>
<evidence type="ECO:0000313" key="15">
    <source>
        <dbReference type="Proteomes" id="UP000007799"/>
    </source>
</evidence>
<dbReference type="GO" id="GO:0004653">
    <property type="term" value="F:polypeptide N-acetylgalactosaminyltransferase activity"/>
    <property type="evidence" value="ECO:0007669"/>
    <property type="project" value="TreeGrafter"/>
</dbReference>
<feature type="compositionally biased region" description="Low complexity" evidence="11">
    <location>
        <begin position="1"/>
        <end position="16"/>
    </location>
</feature>
<dbReference type="EMBL" id="GL832966">
    <property type="protein sequence ID" value="EGD73421.1"/>
    <property type="molecule type" value="Genomic_DNA"/>
</dbReference>
<evidence type="ECO:0000256" key="2">
    <source>
        <dbReference type="ARBA" id="ARBA00005680"/>
    </source>
</evidence>
<name>F2UAK5_SALR5</name>
<dbReference type="GO" id="GO:0006493">
    <property type="term" value="P:protein O-linked glycosylation"/>
    <property type="evidence" value="ECO:0007669"/>
    <property type="project" value="TreeGrafter"/>
</dbReference>
<dbReference type="GO" id="GO:0005794">
    <property type="term" value="C:Golgi apparatus"/>
    <property type="evidence" value="ECO:0007669"/>
    <property type="project" value="TreeGrafter"/>
</dbReference>
<dbReference type="Gene3D" id="3.90.550.10">
    <property type="entry name" value="Spore Coat Polysaccharide Biosynthesis Protein SpsA, Chain A"/>
    <property type="match status" value="1"/>
</dbReference>
<dbReference type="KEGG" id="sre:PTSG_05120"/>
<dbReference type="CDD" id="cd02510">
    <property type="entry name" value="pp-GalNAc-T"/>
    <property type="match status" value="1"/>
</dbReference>